<dbReference type="InterPro" id="IPR007273">
    <property type="entry name" value="SCAMP"/>
</dbReference>
<keyword evidence="8" id="KW-1185">Reference proteome</keyword>
<keyword evidence="5" id="KW-0175">Coiled coil</keyword>
<feature type="transmembrane region" description="Helical" evidence="6">
    <location>
        <begin position="176"/>
        <end position="200"/>
    </location>
</feature>
<proteinExistence type="predicted"/>
<evidence type="ECO:0008006" key="9">
    <source>
        <dbReference type="Google" id="ProtNLM"/>
    </source>
</evidence>
<accession>A0ABR2LAI3</accession>
<evidence type="ECO:0000256" key="6">
    <source>
        <dbReference type="SAM" id="Phobius"/>
    </source>
</evidence>
<feature type="transmembrane region" description="Helical" evidence="6">
    <location>
        <begin position="99"/>
        <end position="118"/>
    </location>
</feature>
<dbReference type="Proteomes" id="UP001470230">
    <property type="component" value="Unassembled WGS sequence"/>
</dbReference>
<organism evidence="7 8">
    <name type="scientific">Tritrichomonas musculus</name>
    <dbReference type="NCBI Taxonomy" id="1915356"/>
    <lineage>
        <taxon>Eukaryota</taxon>
        <taxon>Metamonada</taxon>
        <taxon>Parabasalia</taxon>
        <taxon>Tritrichomonadida</taxon>
        <taxon>Tritrichomonadidae</taxon>
        <taxon>Tritrichomonas</taxon>
    </lineage>
</organism>
<comment type="subcellular location">
    <subcellularLocation>
        <location evidence="1">Membrane</location>
        <topology evidence="1">Multi-pass membrane protein</topology>
    </subcellularLocation>
</comment>
<feature type="transmembrane region" description="Helical" evidence="6">
    <location>
        <begin position="138"/>
        <end position="156"/>
    </location>
</feature>
<keyword evidence="3 6" id="KW-1133">Transmembrane helix</keyword>
<keyword evidence="2 6" id="KW-0812">Transmembrane</keyword>
<dbReference type="PANTHER" id="PTHR10687">
    <property type="entry name" value="SECRETORY CARRIER-ASSOCIATED MEMBRANE PROTEIN SCAMP"/>
    <property type="match status" value="1"/>
</dbReference>
<dbReference type="Pfam" id="PF04144">
    <property type="entry name" value="SCAMP"/>
    <property type="match status" value="1"/>
</dbReference>
<evidence type="ECO:0000256" key="2">
    <source>
        <dbReference type="ARBA" id="ARBA00022692"/>
    </source>
</evidence>
<gene>
    <name evidence="7" type="ORF">M9Y10_002687</name>
</gene>
<evidence type="ECO:0000256" key="3">
    <source>
        <dbReference type="ARBA" id="ARBA00022989"/>
    </source>
</evidence>
<evidence type="ECO:0000313" key="7">
    <source>
        <dbReference type="EMBL" id="KAK8900360.1"/>
    </source>
</evidence>
<evidence type="ECO:0000313" key="8">
    <source>
        <dbReference type="Proteomes" id="UP001470230"/>
    </source>
</evidence>
<feature type="transmembrane region" description="Helical" evidence="6">
    <location>
        <begin position="64"/>
        <end position="87"/>
    </location>
</feature>
<evidence type="ECO:0000256" key="4">
    <source>
        <dbReference type="ARBA" id="ARBA00023136"/>
    </source>
</evidence>
<sequence length="225" mass="24838">MDRQQRYEAIKAKEAELERREEALRKNNVDIVNEKPPNFPPHCPFVRHDIAADIPIEFITTMKIAFVLFCFTSATLFINLISCGTTVTIKVGKGKGYSLGYNLVFGILYFLLTIPLAFKINYYRLYTQCTQRNVKMTWFALEGIYIAFHAYASAGVKNSGLIGLIALIDALSAGSGAAKCFCTISGLCWLIATAGQVFLFGNVMKVTRGPAPAANNSPYSPVIDN</sequence>
<evidence type="ECO:0000256" key="5">
    <source>
        <dbReference type="SAM" id="Coils"/>
    </source>
</evidence>
<evidence type="ECO:0000256" key="1">
    <source>
        <dbReference type="ARBA" id="ARBA00004141"/>
    </source>
</evidence>
<keyword evidence="4 6" id="KW-0472">Membrane</keyword>
<name>A0ABR2LAI3_9EUKA</name>
<feature type="coiled-coil region" evidence="5">
    <location>
        <begin position="7"/>
        <end position="34"/>
    </location>
</feature>
<comment type="caution">
    <text evidence="7">The sequence shown here is derived from an EMBL/GenBank/DDBJ whole genome shotgun (WGS) entry which is preliminary data.</text>
</comment>
<dbReference type="EMBL" id="JAPFFF010000001">
    <property type="protein sequence ID" value="KAK8900360.1"/>
    <property type="molecule type" value="Genomic_DNA"/>
</dbReference>
<protein>
    <recommendedName>
        <fullName evidence="9">Secretory carrier membrane protein</fullName>
    </recommendedName>
</protein>
<reference evidence="7 8" key="1">
    <citation type="submission" date="2024-04" db="EMBL/GenBank/DDBJ databases">
        <title>Tritrichomonas musculus Genome.</title>
        <authorList>
            <person name="Alves-Ferreira E."/>
            <person name="Grigg M."/>
            <person name="Lorenzi H."/>
            <person name="Galac M."/>
        </authorList>
    </citation>
    <scope>NUCLEOTIDE SEQUENCE [LARGE SCALE GENOMIC DNA]</scope>
    <source>
        <strain evidence="7 8">EAF2021</strain>
    </source>
</reference>
<dbReference type="PANTHER" id="PTHR10687:SF2">
    <property type="entry name" value="SECRETORY CARRIER-ASSOCIATED MEMBRANE PROTEIN"/>
    <property type="match status" value="1"/>
</dbReference>